<organism evidence="1 2">
    <name type="scientific">Magnetospirillum aberrantis SpK</name>
    <dbReference type="NCBI Taxonomy" id="908842"/>
    <lineage>
        <taxon>Bacteria</taxon>
        <taxon>Pseudomonadati</taxon>
        <taxon>Pseudomonadota</taxon>
        <taxon>Alphaproteobacteria</taxon>
        <taxon>Rhodospirillales</taxon>
        <taxon>Rhodospirillaceae</taxon>
        <taxon>Magnetospirillum</taxon>
    </lineage>
</organism>
<dbReference type="EMBL" id="JAAIYP010000008">
    <property type="protein sequence ID" value="NFV78996.1"/>
    <property type="molecule type" value="Genomic_DNA"/>
</dbReference>
<accession>A0A7C9QTG3</accession>
<reference evidence="1 2" key="1">
    <citation type="submission" date="2020-02" db="EMBL/GenBank/DDBJ databases">
        <authorList>
            <person name="Dziuba M."/>
            <person name="Kuznetsov B."/>
            <person name="Mardanov A."/>
            <person name="Ravin N."/>
            <person name="Grouzdev D."/>
        </authorList>
    </citation>
    <scope>NUCLEOTIDE SEQUENCE [LARGE SCALE GENOMIC DNA]</scope>
    <source>
        <strain evidence="1 2">SpK</strain>
    </source>
</reference>
<keyword evidence="2" id="KW-1185">Reference proteome</keyword>
<evidence type="ECO:0000313" key="1">
    <source>
        <dbReference type="EMBL" id="NFV78996.1"/>
    </source>
</evidence>
<dbReference type="RefSeq" id="WP_163674585.1">
    <property type="nucleotide sequence ID" value="NZ_JAAIYP010000008.1"/>
</dbReference>
<protein>
    <submittedName>
        <fullName evidence="1">Uncharacterized protein</fullName>
    </submittedName>
</protein>
<proteinExistence type="predicted"/>
<sequence>MRIRIDIDITPTELAGWLESIVAAPVSTTPESTEIDRLRAEVARLEGEEDDEWPDWPDDIDFDLFDEAAPEDSLATESRALDSLIAWAKGRKGGGHA</sequence>
<comment type="caution">
    <text evidence="1">The sequence shown here is derived from an EMBL/GenBank/DDBJ whole genome shotgun (WGS) entry which is preliminary data.</text>
</comment>
<gene>
    <name evidence="1" type="ORF">G4223_02560</name>
</gene>
<dbReference type="AlphaFoldDB" id="A0A7C9QTG3"/>
<dbReference type="Proteomes" id="UP000480684">
    <property type="component" value="Unassembled WGS sequence"/>
</dbReference>
<evidence type="ECO:0000313" key="2">
    <source>
        <dbReference type="Proteomes" id="UP000480684"/>
    </source>
</evidence>
<name>A0A7C9QTG3_9PROT</name>